<dbReference type="AlphaFoldDB" id="A0A857J0J6"/>
<evidence type="ECO:0000313" key="4">
    <source>
        <dbReference type="EMBL" id="QHI96631.1"/>
    </source>
</evidence>
<organism evidence="4 5">
    <name type="scientific">Xylophilus rhododendri</name>
    <dbReference type="NCBI Taxonomy" id="2697032"/>
    <lineage>
        <taxon>Bacteria</taxon>
        <taxon>Pseudomonadati</taxon>
        <taxon>Pseudomonadota</taxon>
        <taxon>Betaproteobacteria</taxon>
        <taxon>Burkholderiales</taxon>
        <taxon>Xylophilus</taxon>
    </lineage>
</organism>
<evidence type="ECO:0000313" key="5">
    <source>
        <dbReference type="Proteomes" id="UP000464787"/>
    </source>
</evidence>
<keyword evidence="1" id="KW-0479">Metal-binding</keyword>
<keyword evidence="5" id="KW-1185">Reference proteome</keyword>
<evidence type="ECO:0000256" key="2">
    <source>
        <dbReference type="ARBA" id="ARBA00022837"/>
    </source>
</evidence>
<accession>A0A857J0J6</accession>
<proteinExistence type="predicted"/>
<dbReference type="EMBL" id="CP047650">
    <property type="protein sequence ID" value="QHI96631.1"/>
    <property type="molecule type" value="Genomic_DNA"/>
</dbReference>
<gene>
    <name evidence="4" type="ORF">GT347_00620</name>
</gene>
<feature type="domain" description="PilY1 beta-propeller" evidence="3">
    <location>
        <begin position="2"/>
        <end position="107"/>
    </location>
</feature>
<dbReference type="Pfam" id="PF05567">
    <property type="entry name" value="T4P_PilY1"/>
    <property type="match status" value="1"/>
</dbReference>
<name>A0A857J0J6_9BURK</name>
<dbReference type="KEGG" id="xyk:GT347_00620"/>
<dbReference type="Proteomes" id="UP000464787">
    <property type="component" value="Chromosome"/>
</dbReference>
<dbReference type="InterPro" id="IPR008707">
    <property type="entry name" value="B-propeller_PilY1"/>
</dbReference>
<dbReference type="RefSeq" id="WP_160550149.1">
    <property type="nucleotide sequence ID" value="NZ_CP047650.1"/>
</dbReference>
<evidence type="ECO:0000256" key="1">
    <source>
        <dbReference type="ARBA" id="ARBA00022723"/>
    </source>
</evidence>
<dbReference type="GO" id="GO:0046872">
    <property type="term" value="F:metal ion binding"/>
    <property type="evidence" value="ECO:0007669"/>
    <property type="project" value="UniProtKB-KW"/>
</dbReference>
<sequence>MLIDTDGDGSPDIAYAGDLLGHVWKFDISAEKPAKWHVALNGQPLFTALGPDGTHQAITTAPIWLPHPKGGVMLGIGTGRALTTEDRADASPQTLYGLHDSSARGKSLPINSPDDAQRPAELQARAILPQALEHAGRSYFRSAAAAQQPEYPRGWYLDLPARGERLLHTPQHLAGQKAIFPSSAPEGEFLTVLDLLTGEPSGGSVFTTVSDPARPEPEGAPDRTVSRVALGSSRITALHRLDSLVLRSDDGRPPLVLQKRRGAGLRAGWRQRP</sequence>
<keyword evidence="2" id="KW-0106">Calcium</keyword>
<protein>
    <recommendedName>
        <fullName evidence="3">PilY1 beta-propeller domain-containing protein</fullName>
    </recommendedName>
</protein>
<evidence type="ECO:0000259" key="3">
    <source>
        <dbReference type="Pfam" id="PF05567"/>
    </source>
</evidence>
<reference evidence="4 5" key="1">
    <citation type="submission" date="2020-01" db="EMBL/GenBank/DDBJ databases">
        <title>Genome sequencing of strain KACC 21265.</title>
        <authorList>
            <person name="Heo J."/>
            <person name="Kim S.-J."/>
            <person name="Kim J.-S."/>
            <person name="Hong S.-B."/>
            <person name="Kwon S.-W."/>
        </authorList>
    </citation>
    <scope>NUCLEOTIDE SEQUENCE [LARGE SCALE GENOMIC DNA]</scope>
    <source>
        <strain evidence="4 5">KACC 21265</strain>
    </source>
</reference>